<name>A0A8S5LU44_9CAUD</name>
<keyword evidence="2" id="KW-0812">Transmembrane</keyword>
<keyword evidence="2" id="KW-1133">Transmembrane helix</keyword>
<keyword evidence="2" id="KW-0472">Membrane</keyword>
<feature type="coiled-coil region" evidence="1">
    <location>
        <begin position="35"/>
        <end position="69"/>
    </location>
</feature>
<accession>A0A8S5LU44</accession>
<dbReference type="EMBL" id="BK014735">
    <property type="protein sequence ID" value="DAD73363.1"/>
    <property type="molecule type" value="Genomic_DNA"/>
</dbReference>
<evidence type="ECO:0000256" key="2">
    <source>
        <dbReference type="SAM" id="Phobius"/>
    </source>
</evidence>
<organism evidence="3">
    <name type="scientific">Siphoviridae sp. ctKm44</name>
    <dbReference type="NCBI Taxonomy" id="2826245"/>
    <lineage>
        <taxon>Viruses</taxon>
        <taxon>Duplodnaviria</taxon>
        <taxon>Heunggongvirae</taxon>
        <taxon>Uroviricota</taxon>
        <taxon>Caudoviricetes</taxon>
    </lineage>
</organism>
<keyword evidence="1" id="KW-0175">Coiled coil</keyword>
<protein>
    <submittedName>
        <fullName evidence="3">Lipopolysaccharide assembly protein A domain</fullName>
    </submittedName>
</protein>
<evidence type="ECO:0000256" key="1">
    <source>
        <dbReference type="SAM" id="Coils"/>
    </source>
</evidence>
<reference evidence="3" key="1">
    <citation type="journal article" date="2021" name="Proc. Natl. Acad. Sci. U.S.A.">
        <title>A Catalog of Tens of Thousands of Viruses from Human Metagenomes Reveals Hidden Associations with Chronic Diseases.</title>
        <authorList>
            <person name="Tisza M.J."/>
            <person name="Buck C.B."/>
        </authorList>
    </citation>
    <scope>NUCLEOTIDE SEQUENCE</scope>
    <source>
        <strain evidence="3">CtKm44</strain>
    </source>
</reference>
<sequence>METKNDKGYVWSIVTVVIGVLMTIAYLIPQVIHEHQIEEDRMQRLERTISKQQEDIDALENKLIGIMEDLNGNQIPHQTDSNK</sequence>
<proteinExistence type="predicted"/>
<evidence type="ECO:0000313" key="3">
    <source>
        <dbReference type="EMBL" id="DAD73363.1"/>
    </source>
</evidence>
<feature type="transmembrane region" description="Helical" evidence="2">
    <location>
        <begin position="9"/>
        <end position="28"/>
    </location>
</feature>